<comment type="subcellular location">
    <subcellularLocation>
        <location evidence="1">Nucleus</location>
    </subcellularLocation>
</comment>
<gene>
    <name evidence="5" type="ORF">AVEN_224989_1</name>
</gene>
<reference evidence="5 6" key="1">
    <citation type="journal article" date="2019" name="Sci. Rep.">
        <title>Orb-weaving spider Araneus ventricosus genome elucidates the spidroin gene catalogue.</title>
        <authorList>
            <person name="Kono N."/>
            <person name="Nakamura H."/>
            <person name="Ohtoshi R."/>
            <person name="Moran D.A.P."/>
            <person name="Shinohara A."/>
            <person name="Yoshida Y."/>
            <person name="Fujiwara M."/>
            <person name="Mori M."/>
            <person name="Tomita M."/>
            <person name="Arakawa K."/>
        </authorList>
    </citation>
    <scope>NUCLEOTIDE SEQUENCE [LARGE SCALE GENOMIC DNA]</scope>
</reference>
<feature type="transmembrane region" description="Helical" evidence="3">
    <location>
        <begin position="236"/>
        <end position="253"/>
    </location>
</feature>
<dbReference type="AlphaFoldDB" id="A0A4Y2S949"/>
<accession>A0A4Y2S949</accession>
<evidence type="ECO:0000259" key="4">
    <source>
        <dbReference type="PROSITE" id="PS51253"/>
    </source>
</evidence>
<sequence length="270" mass="31897">MSVILTNSLRKPISCCVYVTGSTNLTTRVKSVCEKRLWGVVAIKKCVNCQLELQKWKVVPWRRKKDCNLPIGGNELKEKAEQFAKKLGYKDFKSSNGWLKIFKNRRNIVFRKLCAESQSVSNELCSEWIKTLPDLLQEYSVLMRLGFSSKHQEKACFSSVESESDEEQELHKETHQCEEWEKVSKILNLSKTPTFEKFTEFDSEVQVCGLMMRYFLKQFLRLRVMRKRWMFQQTPTLLWVMLKMLFTSCSWNVQKTWKKRISQLIFGLKT</sequence>
<evidence type="ECO:0000256" key="1">
    <source>
        <dbReference type="ARBA" id="ARBA00004123"/>
    </source>
</evidence>
<keyword evidence="2" id="KW-0238">DNA-binding</keyword>
<dbReference type="GO" id="GO:0003677">
    <property type="term" value="F:DNA binding"/>
    <property type="evidence" value="ECO:0007669"/>
    <property type="project" value="UniProtKB-KW"/>
</dbReference>
<evidence type="ECO:0000313" key="6">
    <source>
        <dbReference type="Proteomes" id="UP000499080"/>
    </source>
</evidence>
<dbReference type="Proteomes" id="UP000499080">
    <property type="component" value="Unassembled WGS sequence"/>
</dbReference>
<keyword evidence="3" id="KW-0472">Membrane</keyword>
<evidence type="ECO:0000256" key="3">
    <source>
        <dbReference type="SAM" id="Phobius"/>
    </source>
</evidence>
<dbReference type="SMART" id="SM00674">
    <property type="entry name" value="CENPB"/>
    <property type="match status" value="1"/>
</dbReference>
<feature type="domain" description="HTH CENPB-type" evidence="4">
    <location>
        <begin position="42"/>
        <end position="112"/>
    </location>
</feature>
<evidence type="ECO:0000313" key="5">
    <source>
        <dbReference type="EMBL" id="GBN83780.1"/>
    </source>
</evidence>
<keyword evidence="6" id="KW-1185">Reference proteome</keyword>
<dbReference type="Gene3D" id="1.10.10.60">
    <property type="entry name" value="Homeodomain-like"/>
    <property type="match status" value="1"/>
</dbReference>
<keyword evidence="3" id="KW-0812">Transmembrane</keyword>
<evidence type="ECO:0000256" key="2">
    <source>
        <dbReference type="ARBA" id="ARBA00023125"/>
    </source>
</evidence>
<organism evidence="5 6">
    <name type="scientific">Araneus ventricosus</name>
    <name type="common">Orbweaver spider</name>
    <name type="synonym">Epeira ventricosa</name>
    <dbReference type="NCBI Taxonomy" id="182803"/>
    <lineage>
        <taxon>Eukaryota</taxon>
        <taxon>Metazoa</taxon>
        <taxon>Ecdysozoa</taxon>
        <taxon>Arthropoda</taxon>
        <taxon>Chelicerata</taxon>
        <taxon>Arachnida</taxon>
        <taxon>Araneae</taxon>
        <taxon>Araneomorphae</taxon>
        <taxon>Entelegynae</taxon>
        <taxon>Araneoidea</taxon>
        <taxon>Araneidae</taxon>
        <taxon>Araneus</taxon>
    </lineage>
</organism>
<proteinExistence type="predicted"/>
<protein>
    <recommendedName>
        <fullName evidence="4">HTH CENPB-type domain-containing protein</fullName>
    </recommendedName>
</protein>
<dbReference type="GO" id="GO:0005634">
    <property type="term" value="C:nucleus"/>
    <property type="evidence" value="ECO:0007669"/>
    <property type="project" value="UniProtKB-SubCell"/>
</dbReference>
<keyword evidence="3" id="KW-1133">Transmembrane helix</keyword>
<name>A0A4Y2S949_ARAVE</name>
<dbReference type="InterPro" id="IPR006600">
    <property type="entry name" value="HTH_CenpB_DNA-bd_dom"/>
</dbReference>
<dbReference type="InterPro" id="IPR009057">
    <property type="entry name" value="Homeodomain-like_sf"/>
</dbReference>
<dbReference type="Pfam" id="PF03221">
    <property type="entry name" value="HTH_Tnp_Tc5"/>
    <property type="match status" value="1"/>
</dbReference>
<comment type="caution">
    <text evidence="5">The sequence shown here is derived from an EMBL/GenBank/DDBJ whole genome shotgun (WGS) entry which is preliminary data.</text>
</comment>
<dbReference type="EMBL" id="BGPR01020095">
    <property type="protein sequence ID" value="GBN83780.1"/>
    <property type="molecule type" value="Genomic_DNA"/>
</dbReference>
<dbReference type="PROSITE" id="PS51253">
    <property type="entry name" value="HTH_CENPB"/>
    <property type="match status" value="1"/>
</dbReference>
<dbReference type="SUPFAM" id="SSF46689">
    <property type="entry name" value="Homeodomain-like"/>
    <property type="match status" value="1"/>
</dbReference>